<dbReference type="InterPro" id="IPR007219">
    <property type="entry name" value="XnlR_reg_dom"/>
</dbReference>
<sequence>MSTAETDVRLLSWDHPDSIHLRRLQRAEITSLGGTDPGVPPTASDVPIFFVAYKASVPVGCGGLRPLPSSNDTAEIKRMFVDAAYRGRSGRDNDMGKSVAGLVLDALEIEARRRSWTVLLLETGTFLVQARKFYEKCGFTECGMFGDYREADNSVKCDERPDGCLNCERLQLNCVQNGALATGVKRSSAALEPLGIKRKRTFRSCVACRDSKVKCSGERPTCTRCAQRTTACIYDAETNEPAWVQSISNTVSAVTSPDASVTTQVPQIPRNAFSSAPTDLAAVNCPPGLTWLFAQELPPRVRLHTLLEAYFNNVQPIRVFAFEHKPTFMRMLDEGQLTDTSGQALLHIMCALGARFYALEYSESFAPLPKELIQNAGTQWAKIAEEMFFADYSTISTTKLKVLILLHDQEARTGNYAGSFLLTGLVIRMAHALQLNNESSTDILCKKEGPNEASVKECQRRLMWACYMLDVWAGSGVDHLTILNEKDIKIQLPCNERQFLLQIPVVTERLEEGQTLDFIPKADLPEKPRDNLGMAAYYVRIVSIWRRVLRFSKHMNEEQPPWESGSEFSQLIDEVQAWKASLPSWLDFSADNIYIRRESHQLGALFLNHCMYHHVLCDIHRIALPELYRNQQPYEFPPAQHAFMSRLRMICFEHAQLMSVLVATVLQHGIKHFADPILPSFVYNSNRIMLYHIARILDHSKPDSRTVISRTVELVQQNNKALREMSLMYPLAEPLYITTERWLDTVRNGLARGQSSTYIAPQDPSEVRTEVQQAIEASSPNLNDIQSAQRNVEVALLPPATNNLEPSPSSASDFTYSTPSNDPMNSSLATLADVATQPGQLGPAIHGDVSTGDFGQPVFNLDDLQNFFEWETNNGEYAQMTGFEGFGPLGWANNFSSM</sequence>
<dbReference type="CDD" id="cd00067">
    <property type="entry name" value="GAL4"/>
    <property type="match status" value="1"/>
</dbReference>
<dbReference type="GO" id="GO:0000981">
    <property type="term" value="F:DNA-binding transcription factor activity, RNA polymerase II-specific"/>
    <property type="evidence" value="ECO:0007669"/>
    <property type="project" value="InterPro"/>
</dbReference>
<keyword evidence="5" id="KW-0539">Nucleus</keyword>
<reference evidence="9" key="1">
    <citation type="submission" date="2018-12" db="EMBL/GenBank/DDBJ databases">
        <authorList>
            <person name="Syme R.A."/>
            <person name="Farfan-Caceres L."/>
            <person name="Lichtenzveig J."/>
        </authorList>
    </citation>
    <scope>NUCLEOTIDE SEQUENCE</scope>
    <source>
        <strain evidence="9">Al4</strain>
    </source>
</reference>
<dbReference type="CDD" id="cd04301">
    <property type="entry name" value="NAT_SF"/>
    <property type="match status" value="1"/>
</dbReference>
<protein>
    <recommendedName>
        <fullName evidence="11">Zn(2)-C6 fungal-type domain-containing protein</fullName>
    </recommendedName>
</protein>
<dbReference type="SMART" id="SM00066">
    <property type="entry name" value="GAL4"/>
    <property type="match status" value="1"/>
</dbReference>
<accession>A0A8H7JDE5</accession>
<feature type="region of interest" description="Disordered" evidence="6">
    <location>
        <begin position="801"/>
        <end position="821"/>
    </location>
</feature>
<comment type="subcellular location">
    <subcellularLocation>
        <location evidence="1">Nucleus</location>
    </subcellularLocation>
</comment>
<dbReference type="Proteomes" id="UP000651452">
    <property type="component" value="Unassembled WGS sequence"/>
</dbReference>
<dbReference type="Gene3D" id="3.40.630.30">
    <property type="match status" value="1"/>
</dbReference>
<evidence type="ECO:0008006" key="11">
    <source>
        <dbReference type="Google" id="ProtNLM"/>
    </source>
</evidence>
<keyword evidence="10" id="KW-1185">Reference proteome</keyword>
<keyword evidence="4" id="KW-0804">Transcription</keyword>
<dbReference type="Pfam" id="PF04082">
    <property type="entry name" value="Fungal_trans"/>
    <property type="match status" value="1"/>
</dbReference>
<evidence type="ECO:0000256" key="5">
    <source>
        <dbReference type="ARBA" id="ARBA00023242"/>
    </source>
</evidence>
<dbReference type="PROSITE" id="PS00463">
    <property type="entry name" value="ZN2_CY6_FUNGAL_1"/>
    <property type="match status" value="1"/>
</dbReference>
<dbReference type="Pfam" id="PF00172">
    <property type="entry name" value="Zn_clus"/>
    <property type="match status" value="1"/>
</dbReference>
<dbReference type="Gene3D" id="4.10.240.10">
    <property type="entry name" value="Zn(2)-C6 fungal-type DNA-binding domain"/>
    <property type="match status" value="1"/>
</dbReference>
<gene>
    <name evidence="9" type="ORF">EKO04_001086</name>
</gene>
<dbReference type="GO" id="GO:0008270">
    <property type="term" value="F:zinc ion binding"/>
    <property type="evidence" value="ECO:0007669"/>
    <property type="project" value="InterPro"/>
</dbReference>
<dbReference type="OrthoDB" id="103349at2759"/>
<evidence type="ECO:0000256" key="4">
    <source>
        <dbReference type="ARBA" id="ARBA00023163"/>
    </source>
</evidence>
<dbReference type="SMART" id="SM00906">
    <property type="entry name" value="Fungal_trans"/>
    <property type="match status" value="1"/>
</dbReference>
<evidence type="ECO:0000256" key="6">
    <source>
        <dbReference type="SAM" id="MobiDB-lite"/>
    </source>
</evidence>
<dbReference type="SUPFAM" id="SSF55729">
    <property type="entry name" value="Acyl-CoA N-acyltransferases (Nat)"/>
    <property type="match status" value="1"/>
</dbReference>
<keyword evidence="3" id="KW-0805">Transcription regulation</keyword>
<feature type="domain" description="N-acetyltransferase" evidence="8">
    <location>
        <begin position="6"/>
        <end position="158"/>
    </location>
</feature>
<dbReference type="PANTHER" id="PTHR47338:SF7">
    <property type="entry name" value="ZN(II)2CYS6 TRANSCRIPTION FACTOR (EUROFUNG)"/>
    <property type="match status" value="1"/>
</dbReference>
<evidence type="ECO:0000313" key="10">
    <source>
        <dbReference type="Proteomes" id="UP000651452"/>
    </source>
</evidence>
<evidence type="ECO:0000256" key="3">
    <source>
        <dbReference type="ARBA" id="ARBA00023015"/>
    </source>
</evidence>
<evidence type="ECO:0000259" key="7">
    <source>
        <dbReference type="PROSITE" id="PS50048"/>
    </source>
</evidence>
<dbReference type="EMBL" id="RZGK01000002">
    <property type="protein sequence ID" value="KAF9701057.1"/>
    <property type="molecule type" value="Genomic_DNA"/>
</dbReference>
<evidence type="ECO:0000256" key="1">
    <source>
        <dbReference type="ARBA" id="ARBA00004123"/>
    </source>
</evidence>
<dbReference type="GO" id="GO:0005634">
    <property type="term" value="C:nucleus"/>
    <property type="evidence" value="ECO:0007669"/>
    <property type="project" value="UniProtKB-SubCell"/>
</dbReference>
<evidence type="ECO:0000313" key="9">
    <source>
        <dbReference type="EMBL" id="KAF9701057.1"/>
    </source>
</evidence>
<dbReference type="InterPro" id="IPR050815">
    <property type="entry name" value="TF_fung"/>
</dbReference>
<dbReference type="InterPro" id="IPR016181">
    <property type="entry name" value="Acyl_CoA_acyltransferase"/>
</dbReference>
<dbReference type="InterPro" id="IPR000182">
    <property type="entry name" value="GNAT_dom"/>
</dbReference>
<reference evidence="9" key="2">
    <citation type="submission" date="2020-09" db="EMBL/GenBank/DDBJ databases">
        <title>Reference genome assembly for Australian Ascochyta lentis isolate Al4.</title>
        <authorList>
            <person name="Lee R.C."/>
            <person name="Farfan-Caceres L.M."/>
            <person name="Debler J.W."/>
            <person name="Williams A.H."/>
            <person name="Henares B.M."/>
        </authorList>
    </citation>
    <scope>NUCLEOTIDE SEQUENCE</scope>
    <source>
        <strain evidence="9">Al4</strain>
    </source>
</reference>
<keyword evidence="2" id="KW-0479">Metal-binding</keyword>
<proteinExistence type="predicted"/>
<dbReference type="GO" id="GO:0016747">
    <property type="term" value="F:acyltransferase activity, transferring groups other than amino-acyl groups"/>
    <property type="evidence" value="ECO:0007669"/>
    <property type="project" value="InterPro"/>
</dbReference>
<evidence type="ECO:0000256" key="2">
    <source>
        <dbReference type="ARBA" id="ARBA00022723"/>
    </source>
</evidence>
<dbReference type="InterPro" id="IPR036864">
    <property type="entry name" value="Zn2-C6_fun-type_DNA-bd_sf"/>
</dbReference>
<organism evidence="9 10">
    <name type="scientific">Ascochyta lentis</name>
    <dbReference type="NCBI Taxonomy" id="205686"/>
    <lineage>
        <taxon>Eukaryota</taxon>
        <taxon>Fungi</taxon>
        <taxon>Dikarya</taxon>
        <taxon>Ascomycota</taxon>
        <taxon>Pezizomycotina</taxon>
        <taxon>Dothideomycetes</taxon>
        <taxon>Pleosporomycetidae</taxon>
        <taxon>Pleosporales</taxon>
        <taxon>Pleosporineae</taxon>
        <taxon>Didymellaceae</taxon>
        <taxon>Ascochyta</taxon>
    </lineage>
</organism>
<dbReference type="PROSITE" id="PS51186">
    <property type="entry name" value="GNAT"/>
    <property type="match status" value="1"/>
</dbReference>
<dbReference type="GO" id="GO:0003677">
    <property type="term" value="F:DNA binding"/>
    <property type="evidence" value="ECO:0007669"/>
    <property type="project" value="InterPro"/>
</dbReference>
<dbReference type="CDD" id="cd12148">
    <property type="entry name" value="fungal_TF_MHR"/>
    <property type="match status" value="1"/>
</dbReference>
<dbReference type="GO" id="GO:0006351">
    <property type="term" value="P:DNA-templated transcription"/>
    <property type="evidence" value="ECO:0007669"/>
    <property type="project" value="InterPro"/>
</dbReference>
<dbReference type="InterPro" id="IPR001138">
    <property type="entry name" value="Zn2Cys6_DnaBD"/>
</dbReference>
<dbReference type="SUPFAM" id="SSF57701">
    <property type="entry name" value="Zn2/Cys6 DNA-binding domain"/>
    <property type="match status" value="1"/>
</dbReference>
<dbReference type="PANTHER" id="PTHR47338">
    <property type="entry name" value="ZN(II)2CYS6 TRANSCRIPTION FACTOR (EUROFUNG)-RELATED"/>
    <property type="match status" value="1"/>
</dbReference>
<name>A0A8H7JDE5_9PLEO</name>
<evidence type="ECO:0000259" key="8">
    <source>
        <dbReference type="PROSITE" id="PS51186"/>
    </source>
</evidence>
<dbReference type="AlphaFoldDB" id="A0A8H7JDE5"/>
<comment type="caution">
    <text evidence="9">The sequence shown here is derived from an EMBL/GenBank/DDBJ whole genome shotgun (WGS) entry which is preliminary data.</text>
</comment>
<dbReference type="PROSITE" id="PS50048">
    <property type="entry name" value="ZN2_CY6_FUNGAL_2"/>
    <property type="match status" value="1"/>
</dbReference>
<feature type="domain" description="Zn(2)-C6 fungal-type" evidence="7">
    <location>
        <begin position="204"/>
        <end position="234"/>
    </location>
</feature>
<dbReference type="Pfam" id="PF13508">
    <property type="entry name" value="Acetyltransf_7"/>
    <property type="match status" value="1"/>
</dbReference>